<dbReference type="EMBL" id="CM042039">
    <property type="protein sequence ID" value="KAI3727423.1"/>
    <property type="molecule type" value="Genomic_DNA"/>
</dbReference>
<comment type="caution">
    <text evidence="1">The sequence shown here is derived from an EMBL/GenBank/DDBJ whole genome shotgun (WGS) entry which is preliminary data.</text>
</comment>
<keyword evidence="2" id="KW-1185">Reference proteome</keyword>
<protein>
    <submittedName>
        <fullName evidence="1">Uncharacterized protein</fullName>
    </submittedName>
</protein>
<name>A0ACB9BZJ2_9ASTR</name>
<gene>
    <name evidence="1" type="ORF">L1987_67237</name>
</gene>
<organism evidence="1 2">
    <name type="scientific">Smallanthus sonchifolius</name>
    <dbReference type="NCBI Taxonomy" id="185202"/>
    <lineage>
        <taxon>Eukaryota</taxon>
        <taxon>Viridiplantae</taxon>
        <taxon>Streptophyta</taxon>
        <taxon>Embryophyta</taxon>
        <taxon>Tracheophyta</taxon>
        <taxon>Spermatophyta</taxon>
        <taxon>Magnoliopsida</taxon>
        <taxon>eudicotyledons</taxon>
        <taxon>Gunneridae</taxon>
        <taxon>Pentapetalae</taxon>
        <taxon>asterids</taxon>
        <taxon>campanulids</taxon>
        <taxon>Asterales</taxon>
        <taxon>Asteraceae</taxon>
        <taxon>Asteroideae</taxon>
        <taxon>Heliantheae alliance</taxon>
        <taxon>Millerieae</taxon>
        <taxon>Smallanthus</taxon>
    </lineage>
</organism>
<accession>A0ACB9BZJ2</accession>
<reference evidence="1 2" key="2">
    <citation type="journal article" date="2022" name="Mol. Ecol. Resour.">
        <title>The genomes of chicory, endive, great burdock and yacon provide insights into Asteraceae paleo-polyploidization history and plant inulin production.</title>
        <authorList>
            <person name="Fan W."/>
            <person name="Wang S."/>
            <person name="Wang H."/>
            <person name="Wang A."/>
            <person name="Jiang F."/>
            <person name="Liu H."/>
            <person name="Zhao H."/>
            <person name="Xu D."/>
            <person name="Zhang Y."/>
        </authorList>
    </citation>
    <scope>NUCLEOTIDE SEQUENCE [LARGE SCALE GENOMIC DNA]</scope>
    <source>
        <strain evidence="2">cv. Yunnan</strain>
        <tissue evidence="1">Leaves</tissue>
    </source>
</reference>
<sequence length="384" mass="43159">MVTGCGPRIGIPEWVRSWDRDGNGWGANLMAFLLSVESRIGEVGTNVIAWGRGYMGWDRYAWNSTVTHLRTVNRGHRIEPLNLFWRWSEPKDYQLCLQKPYSIWYKRNLAMNMHDWDDQIGPMPVLKSWSHAGSKVFRVPKPMDKKYDDGLYRKEGLKLDMEAHYMLGITKCSANAPCGNSDWSSRNEPNFWSWEVKLYGEKGFLGGLGISVEIQIEAEVLRVGEPLDPGADGRFWSSDGSDDERIDKVNATHNNNSEGYTGTKSRKGKTKPSSFLDGSTEAALHRYGIHPSEGIHKNHQRNRPHKKSASTKANQRAQGKENESYDINSDDRTLHGNESCMGVSIHTSADEGSMHGILGIPQSLNTTDPISKDNLSRTEGGLHP</sequence>
<evidence type="ECO:0000313" key="1">
    <source>
        <dbReference type="EMBL" id="KAI3727423.1"/>
    </source>
</evidence>
<proteinExistence type="predicted"/>
<dbReference type="Proteomes" id="UP001056120">
    <property type="component" value="Linkage Group LG22"/>
</dbReference>
<reference evidence="2" key="1">
    <citation type="journal article" date="2022" name="Mol. Ecol. Resour.">
        <title>The genomes of chicory, endive, great burdock and yacon provide insights into Asteraceae palaeo-polyploidization history and plant inulin production.</title>
        <authorList>
            <person name="Fan W."/>
            <person name="Wang S."/>
            <person name="Wang H."/>
            <person name="Wang A."/>
            <person name="Jiang F."/>
            <person name="Liu H."/>
            <person name="Zhao H."/>
            <person name="Xu D."/>
            <person name="Zhang Y."/>
        </authorList>
    </citation>
    <scope>NUCLEOTIDE SEQUENCE [LARGE SCALE GENOMIC DNA]</scope>
    <source>
        <strain evidence="2">cv. Yunnan</strain>
    </source>
</reference>
<evidence type="ECO:0000313" key="2">
    <source>
        <dbReference type="Proteomes" id="UP001056120"/>
    </source>
</evidence>